<name>A4ZH94_PHYSO</name>
<dbReference type="GeneID" id="5065858"/>
<dbReference type="AlphaFoldDB" id="A4ZH94"/>
<keyword evidence="5" id="KW-0479">Metal-binding</keyword>
<dbReference type="SUPFAM" id="SSF55464">
    <property type="entry name" value="Origin of replication-binding domain, RBD-like"/>
    <property type="match status" value="1"/>
</dbReference>
<evidence type="ECO:0000256" key="10">
    <source>
        <dbReference type="ARBA" id="ARBA00023125"/>
    </source>
</evidence>
<sequence length="98" mass="11944">MYGMLLKKKQFRLRDKKLFLTYSQLNINLLTDAKKLILEQLEKKLPKIVQYIIAEEKHKDGGLHYHIYFEFNTRVELYGATYLDLEFNRKSFNNVKRW</sequence>
<dbReference type="KEGG" id="psoj:PhsooMp25"/>
<evidence type="ECO:0000256" key="1">
    <source>
        <dbReference type="ARBA" id="ARBA00022679"/>
    </source>
</evidence>
<dbReference type="EMBL" id="DQ832717">
    <property type="protein sequence ID" value="ABG54063.1"/>
    <property type="molecule type" value="Genomic_DNA"/>
</dbReference>
<evidence type="ECO:0000256" key="2">
    <source>
        <dbReference type="ARBA" id="ARBA00022695"/>
    </source>
</evidence>
<keyword evidence="10" id="KW-0238">DNA-binding</keyword>
<accession>A4ZH94</accession>
<feature type="domain" description="CRESS-DNA virus Rep endonuclease" evidence="11">
    <location>
        <begin position="12"/>
        <end position="98"/>
    </location>
</feature>
<dbReference type="PROSITE" id="PS52020">
    <property type="entry name" value="CRESS_DNA_REP"/>
    <property type="match status" value="1"/>
</dbReference>
<evidence type="ECO:0000313" key="12">
    <source>
        <dbReference type="EMBL" id="ABG54063.1"/>
    </source>
</evidence>
<evidence type="ECO:0000259" key="11">
    <source>
        <dbReference type="PROSITE" id="PS52020"/>
    </source>
</evidence>
<evidence type="ECO:0000256" key="7">
    <source>
        <dbReference type="ARBA" id="ARBA00022759"/>
    </source>
</evidence>
<dbReference type="GO" id="GO:0006260">
    <property type="term" value="P:DNA replication"/>
    <property type="evidence" value="ECO:0007669"/>
    <property type="project" value="UniProtKB-KW"/>
</dbReference>
<keyword evidence="6" id="KW-0547">Nucleotide-binding</keyword>
<reference evidence="12" key="1">
    <citation type="journal article" date="2007" name="Curr. Genet.">
        <title>Mitochondrial genome sequences and comparative genomics of Phytophthora ramorum and P. sojae.</title>
        <authorList>
            <person name="Martin F.N."/>
            <person name="Bensasson D."/>
            <person name="Tyler B.M."/>
            <person name="Boore J.L."/>
        </authorList>
    </citation>
    <scope>NUCLEOTIDE SEQUENCE</scope>
    <source>
        <strain evidence="12">P6497</strain>
    </source>
</reference>
<dbReference type="GO" id="GO:0004519">
    <property type="term" value="F:endonuclease activity"/>
    <property type="evidence" value="ECO:0007669"/>
    <property type="project" value="UniProtKB-KW"/>
</dbReference>
<keyword evidence="9" id="KW-0190">Covalent protein-DNA linkage</keyword>
<evidence type="ECO:0000256" key="6">
    <source>
        <dbReference type="ARBA" id="ARBA00022741"/>
    </source>
</evidence>
<keyword evidence="8" id="KW-0378">Hydrolase</keyword>
<dbReference type="Pfam" id="PF00799">
    <property type="entry name" value="Gemini_AL1"/>
    <property type="match status" value="1"/>
</dbReference>
<dbReference type="InterPro" id="IPR049912">
    <property type="entry name" value="CRESS_DNA_REP"/>
</dbReference>
<dbReference type="GO" id="GO:0046872">
    <property type="term" value="F:metal ion binding"/>
    <property type="evidence" value="ECO:0007669"/>
    <property type="project" value="UniProtKB-KW"/>
</dbReference>
<keyword evidence="7" id="KW-0255">Endonuclease</keyword>
<dbReference type="GO" id="GO:0000166">
    <property type="term" value="F:nucleotide binding"/>
    <property type="evidence" value="ECO:0007669"/>
    <property type="project" value="UniProtKB-KW"/>
</dbReference>
<dbReference type="GO" id="GO:0016779">
    <property type="term" value="F:nucleotidyltransferase activity"/>
    <property type="evidence" value="ECO:0007669"/>
    <property type="project" value="UniProtKB-KW"/>
</dbReference>
<evidence type="ECO:0000256" key="9">
    <source>
        <dbReference type="ARBA" id="ARBA00023124"/>
    </source>
</evidence>
<gene>
    <name evidence="12" type="primary">orf98</name>
</gene>
<organism evidence="12">
    <name type="scientific">Phytophthora sojae</name>
    <name type="common">Soybean stem and root rot agent</name>
    <name type="synonym">Phytophthora megasperma f. sp. glycines</name>
    <dbReference type="NCBI Taxonomy" id="67593"/>
    <lineage>
        <taxon>Eukaryota</taxon>
        <taxon>Sar</taxon>
        <taxon>Stramenopiles</taxon>
        <taxon>Oomycota</taxon>
        <taxon>Peronosporomycetes</taxon>
        <taxon>Peronosporales</taxon>
        <taxon>Peronosporaceae</taxon>
        <taxon>Phytophthora</taxon>
    </lineage>
</organism>
<keyword evidence="2" id="KW-0548">Nucleotidyltransferase</keyword>
<geneLocation type="mitochondrion" evidence="12"/>
<evidence type="ECO:0000256" key="8">
    <source>
        <dbReference type="ARBA" id="ARBA00022801"/>
    </source>
</evidence>
<keyword evidence="4" id="KW-0540">Nuclease</keyword>
<evidence type="ECO:0000256" key="4">
    <source>
        <dbReference type="ARBA" id="ARBA00022722"/>
    </source>
</evidence>
<keyword evidence="1" id="KW-0808">Transferase</keyword>
<keyword evidence="12" id="KW-0496">Mitochondrion</keyword>
<protein>
    <submittedName>
        <fullName evidence="12">Orf98</fullName>
    </submittedName>
</protein>
<evidence type="ECO:0000256" key="5">
    <source>
        <dbReference type="ARBA" id="ARBA00022723"/>
    </source>
</evidence>
<dbReference type="GO" id="GO:0003677">
    <property type="term" value="F:DNA binding"/>
    <property type="evidence" value="ECO:0007669"/>
    <property type="project" value="UniProtKB-KW"/>
</dbReference>
<dbReference type="RefSeq" id="YP_001165402.1">
    <property type="nucleotide sequence ID" value="NC_009385.1"/>
</dbReference>
<dbReference type="Gene3D" id="3.40.1310.20">
    <property type="match status" value="1"/>
</dbReference>
<proteinExistence type="predicted"/>
<keyword evidence="3" id="KW-0235">DNA replication</keyword>
<dbReference type="GO" id="GO:0016787">
    <property type="term" value="F:hydrolase activity"/>
    <property type="evidence" value="ECO:0007669"/>
    <property type="project" value="UniProtKB-KW"/>
</dbReference>
<evidence type="ECO:0000256" key="3">
    <source>
        <dbReference type="ARBA" id="ARBA00022705"/>
    </source>
</evidence>